<keyword evidence="1" id="KW-0808">Transferase</keyword>
<dbReference type="GO" id="GO:0003723">
    <property type="term" value="F:RNA binding"/>
    <property type="evidence" value="ECO:0007669"/>
    <property type="project" value="UniProtKB-UniRule"/>
</dbReference>
<organism evidence="3">
    <name type="scientific">Solanum lycopersicum</name>
    <name type="common">Tomato</name>
    <name type="synonym">Lycopersicon esculentum</name>
    <dbReference type="NCBI Taxonomy" id="4081"/>
    <lineage>
        <taxon>Eukaryota</taxon>
        <taxon>Viridiplantae</taxon>
        <taxon>Streptophyta</taxon>
        <taxon>Embryophyta</taxon>
        <taxon>Tracheophyta</taxon>
        <taxon>Spermatophyta</taxon>
        <taxon>Magnoliopsida</taxon>
        <taxon>eudicotyledons</taxon>
        <taxon>Gunneridae</taxon>
        <taxon>Pentapetalae</taxon>
        <taxon>asterids</taxon>
        <taxon>lamiids</taxon>
        <taxon>Solanales</taxon>
        <taxon>Solanaceae</taxon>
        <taxon>Solanoideae</taxon>
        <taxon>Solaneae</taxon>
        <taxon>Solanum</taxon>
        <taxon>Solanum subgen. Lycopersicon</taxon>
    </lineage>
</organism>
<dbReference type="GO" id="GO:0008168">
    <property type="term" value="F:methyltransferase activity"/>
    <property type="evidence" value="ECO:0007669"/>
    <property type="project" value="UniProtKB-KW"/>
</dbReference>
<dbReference type="STRING" id="4081.A0A3Q7IJ07"/>
<dbReference type="Proteomes" id="UP000004994">
    <property type="component" value="Chromosome 8"/>
</dbReference>
<evidence type="ECO:0000313" key="3">
    <source>
        <dbReference type="EnsemblPlants" id="Solyc08g062440.2.1"/>
    </source>
</evidence>
<dbReference type="InterPro" id="IPR001678">
    <property type="entry name" value="MeTrfase_RsmB-F_NOP2_dom"/>
</dbReference>
<keyword evidence="4" id="KW-1185">Reference proteome</keyword>
<keyword evidence="1" id="KW-0489">Methyltransferase</keyword>
<dbReference type="PaxDb" id="4081-Solyc08g062440.1.1"/>
<dbReference type="SUPFAM" id="SSF53335">
    <property type="entry name" value="S-adenosyl-L-methionine-dependent methyltransferases"/>
    <property type="match status" value="1"/>
</dbReference>
<feature type="binding site" evidence="1">
    <location>
        <position position="38"/>
    </location>
    <ligand>
        <name>S-adenosyl-L-methionine</name>
        <dbReference type="ChEBI" id="CHEBI:59789"/>
    </ligand>
</feature>
<dbReference type="InterPro" id="IPR029063">
    <property type="entry name" value="SAM-dependent_MTases_sf"/>
</dbReference>
<evidence type="ECO:0000256" key="1">
    <source>
        <dbReference type="PROSITE-ProRule" id="PRU01023"/>
    </source>
</evidence>
<proteinExistence type="inferred from homology"/>
<evidence type="ECO:0000259" key="2">
    <source>
        <dbReference type="PROSITE" id="PS51686"/>
    </source>
</evidence>
<dbReference type="GO" id="GO:0032259">
    <property type="term" value="P:methylation"/>
    <property type="evidence" value="ECO:0007669"/>
    <property type="project" value="UniProtKB-KW"/>
</dbReference>
<accession>A0A3Q7IJ07</accession>
<dbReference type="EnsemblPlants" id="Solyc08g062440.2.1">
    <property type="protein sequence ID" value="Solyc08g062440.2.1"/>
    <property type="gene ID" value="Solyc08g062440.2"/>
</dbReference>
<name>A0A3Q7IJ07_SOLLC</name>
<dbReference type="Gramene" id="Solyc08g062440.2.1">
    <property type="protein sequence ID" value="Solyc08g062440.2.1"/>
    <property type="gene ID" value="Solyc08g062440.2"/>
</dbReference>
<dbReference type="PROSITE" id="PS51686">
    <property type="entry name" value="SAM_MT_RSMB_NOP"/>
    <property type="match status" value="1"/>
</dbReference>
<comment type="caution">
    <text evidence="1">Lacks conserved residue(s) required for the propagation of feature annotation.</text>
</comment>
<feature type="binding site" evidence="1">
    <location>
        <position position="11"/>
    </location>
    <ligand>
        <name>S-adenosyl-L-methionine</name>
        <dbReference type="ChEBI" id="CHEBI:59789"/>
    </ligand>
</feature>
<protein>
    <recommendedName>
        <fullName evidence="2">SAM-dependent MTase RsmB/NOP-type domain-containing protein</fullName>
    </recommendedName>
</protein>
<evidence type="ECO:0000313" key="4">
    <source>
        <dbReference type="Proteomes" id="UP000004994"/>
    </source>
</evidence>
<dbReference type="InParanoid" id="A0A3Q7IJ07"/>
<feature type="domain" description="SAM-dependent MTase RsmB/NOP-type" evidence="2">
    <location>
        <begin position="1"/>
        <end position="56"/>
    </location>
</feature>
<dbReference type="AlphaFoldDB" id="A0A3Q7IJ07"/>
<keyword evidence="1" id="KW-0949">S-adenosyl-L-methionine</keyword>
<keyword evidence="1" id="KW-0694">RNA-binding</keyword>
<reference evidence="3" key="1">
    <citation type="journal article" date="2012" name="Nature">
        <title>The tomato genome sequence provides insights into fleshy fruit evolution.</title>
        <authorList>
            <consortium name="Tomato Genome Consortium"/>
        </authorList>
    </citation>
    <scope>NUCLEOTIDE SEQUENCE [LARGE SCALE GENOMIC DNA]</scope>
    <source>
        <strain evidence="3">cv. Heinz 1706</strain>
    </source>
</reference>
<comment type="similarity">
    <text evidence="1">Belongs to the class I-like SAM-binding methyltransferase superfamily. RsmB/NOP family.</text>
</comment>
<reference evidence="3" key="2">
    <citation type="submission" date="2019-01" db="UniProtKB">
        <authorList>
            <consortium name="EnsemblPlants"/>
        </authorList>
    </citation>
    <scope>IDENTIFICATION</scope>
    <source>
        <strain evidence="3">cv. Heinz 1706</strain>
    </source>
</reference>
<dbReference type="Gene3D" id="3.40.50.150">
    <property type="entry name" value="Vaccinia Virus protein VP39"/>
    <property type="match status" value="1"/>
</dbReference>
<sequence>MKGNGKIIVFELNEERVKRLKDTVELARPINVEVKHEDFLNMSTEDLAYSKVQAIL</sequence>